<dbReference type="EMBL" id="JAQQWL010000005">
    <property type="protein sequence ID" value="KAK8073422.1"/>
    <property type="molecule type" value="Genomic_DNA"/>
</dbReference>
<feature type="region of interest" description="Disordered" evidence="1">
    <location>
        <begin position="551"/>
        <end position="590"/>
    </location>
</feature>
<evidence type="ECO:0000313" key="3">
    <source>
        <dbReference type="Proteomes" id="UP001480595"/>
    </source>
</evidence>
<dbReference type="InterPro" id="IPR021514">
    <property type="entry name" value="DUF3176"/>
</dbReference>
<evidence type="ECO:0000256" key="1">
    <source>
        <dbReference type="SAM" id="MobiDB-lite"/>
    </source>
</evidence>
<organism evidence="2 3">
    <name type="scientific">Apiospora phragmitis</name>
    <dbReference type="NCBI Taxonomy" id="2905665"/>
    <lineage>
        <taxon>Eukaryota</taxon>
        <taxon>Fungi</taxon>
        <taxon>Dikarya</taxon>
        <taxon>Ascomycota</taxon>
        <taxon>Pezizomycotina</taxon>
        <taxon>Sordariomycetes</taxon>
        <taxon>Xylariomycetidae</taxon>
        <taxon>Amphisphaeriales</taxon>
        <taxon>Apiosporaceae</taxon>
        <taxon>Apiospora</taxon>
    </lineage>
</organism>
<dbReference type="PANTHER" id="PTHR35394:SF5">
    <property type="entry name" value="DUF3176 DOMAIN-CONTAINING PROTEIN"/>
    <property type="match status" value="1"/>
</dbReference>
<dbReference type="Pfam" id="PF11374">
    <property type="entry name" value="DUF3176"/>
    <property type="match status" value="1"/>
</dbReference>
<dbReference type="GeneID" id="92088793"/>
<comment type="caution">
    <text evidence="2">The sequence shown here is derived from an EMBL/GenBank/DDBJ whole genome shotgun (WGS) entry which is preliminary data.</text>
</comment>
<gene>
    <name evidence="2" type="ORF">PG994_004321</name>
</gene>
<reference evidence="2 3" key="1">
    <citation type="submission" date="2023-01" db="EMBL/GenBank/DDBJ databases">
        <title>Analysis of 21 Apiospora genomes using comparative genomics revels a genus with tremendous synthesis potential of carbohydrate active enzymes and secondary metabolites.</title>
        <authorList>
            <person name="Sorensen T."/>
        </authorList>
    </citation>
    <scope>NUCLEOTIDE SEQUENCE [LARGE SCALE GENOMIC DNA]</scope>
    <source>
        <strain evidence="2 3">CBS 135458</strain>
    </source>
</reference>
<keyword evidence="3" id="KW-1185">Reference proteome</keyword>
<dbReference type="PANTHER" id="PTHR35394">
    <property type="entry name" value="DUF3176 DOMAIN-CONTAINING PROTEIN"/>
    <property type="match status" value="1"/>
</dbReference>
<name>A0ABR1VQH9_9PEZI</name>
<evidence type="ECO:0000313" key="2">
    <source>
        <dbReference type="EMBL" id="KAK8073422.1"/>
    </source>
</evidence>
<accession>A0ABR1VQH9</accession>
<sequence>MVPSARTHAGGVWKDALHPWIWEILLCVTSSSLLTSTAIILANVDGHPQEEWSFRITLNSLVNILSTLFRACLAATAAEVISQQKWIWFWSTPAPGRPIRQVQAFEEGSRSSLGALKLLPTVATRRPSIISPITILLASLSIGPFAQQSIRTVYKEVSSGVGTASLPIVNNMNSTGNWFISNGGGDYIFWNLRAAPKSATFNTLSNPSSKDSMISPGGGRRSNSTLWEIYDLPNGMKLIADDGTIYFPVSSGDYTRDIPSDLGWAESLMTSERSALARWALVNTTVFTMTIAKGAHTSNATTIAAACSLYPCVRSYSAKVQDNNLSEVVLDNTPLVPDFEGYSAAHPETMRRDDLITNFGNLSLAALQPFCEVDGKTYPLTNASQYPNAIPIRLLVVDASPNFPTKMTNEGCITRMENLAYGTIGEAYARFLSGHCSWDSSNGAEAVCNKLWLAQFWGAGARLLVLDVFMLVWMIMHSVRHRDTEAVWKSNPLLLLYYKSRFVGPREPDQLFLSADFDPLEASDPDRDEKLLTSAELETVADTVNVQLRKRGTKVKHTGDEGEQTSQDWQQLDEPLERVDEGEVLIPESR</sequence>
<dbReference type="RefSeq" id="XP_066717897.1">
    <property type="nucleotide sequence ID" value="XM_066855730.1"/>
</dbReference>
<proteinExistence type="predicted"/>
<dbReference type="Proteomes" id="UP001480595">
    <property type="component" value="Unassembled WGS sequence"/>
</dbReference>
<protein>
    <submittedName>
        <fullName evidence="2">Uncharacterized protein</fullName>
    </submittedName>
</protein>